<reference evidence="2 3" key="1">
    <citation type="submission" date="2022-04" db="EMBL/GenBank/DDBJ databases">
        <title>Genome draft of Actinomadura sp. ATCC 31491.</title>
        <authorList>
            <person name="Shi X."/>
            <person name="Du Y."/>
        </authorList>
    </citation>
    <scope>NUCLEOTIDE SEQUENCE [LARGE SCALE GENOMIC DNA]</scope>
    <source>
        <strain evidence="2 3">ATCC 31491</strain>
        <plasmid evidence="2">unnamed3</plasmid>
    </source>
</reference>
<keyword evidence="1" id="KW-1133">Transmembrane helix</keyword>
<feature type="transmembrane region" description="Helical" evidence="1">
    <location>
        <begin position="6"/>
        <end position="25"/>
    </location>
</feature>
<keyword evidence="3" id="KW-1185">Reference proteome</keyword>
<sequence length="108" mass="11466">MTGPWPALLTIAVAAGLSVLLALWCDARRHVERERAENLRLRARLATITGILAPLPDAVRAGRAAVIPPNDLAVLALLVEQEGPDGDEIAALEVLLHRPPGTLDTGNK</sequence>
<dbReference type="EMBL" id="JAKRKC020000006">
    <property type="protein sequence ID" value="MCK2222075.1"/>
    <property type="molecule type" value="Genomic_DNA"/>
</dbReference>
<accession>A0ABT0GCU8</accession>
<comment type="caution">
    <text evidence="2">The sequence shown here is derived from an EMBL/GenBank/DDBJ whole genome shotgun (WGS) entry which is preliminary data.</text>
</comment>
<dbReference type="RefSeq" id="WP_242372892.1">
    <property type="nucleotide sequence ID" value="NZ_JAKRKC020000006.1"/>
</dbReference>
<evidence type="ECO:0000256" key="1">
    <source>
        <dbReference type="SAM" id="Phobius"/>
    </source>
</evidence>
<gene>
    <name evidence="2" type="ORF">MF672_050965</name>
</gene>
<keyword evidence="1" id="KW-0472">Membrane</keyword>
<organism evidence="2 3">
    <name type="scientific">Actinomadura luzonensis</name>
    <dbReference type="NCBI Taxonomy" id="2805427"/>
    <lineage>
        <taxon>Bacteria</taxon>
        <taxon>Bacillati</taxon>
        <taxon>Actinomycetota</taxon>
        <taxon>Actinomycetes</taxon>
        <taxon>Streptosporangiales</taxon>
        <taxon>Thermomonosporaceae</taxon>
        <taxon>Actinomadura</taxon>
    </lineage>
</organism>
<protein>
    <submittedName>
        <fullName evidence="2">Uncharacterized protein</fullName>
    </submittedName>
</protein>
<evidence type="ECO:0000313" key="3">
    <source>
        <dbReference type="Proteomes" id="UP001317259"/>
    </source>
</evidence>
<dbReference type="Proteomes" id="UP001317259">
    <property type="component" value="Unassembled WGS sequence"/>
</dbReference>
<evidence type="ECO:0000313" key="2">
    <source>
        <dbReference type="EMBL" id="MCK2222075.1"/>
    </source>
</evidence>
<keyword evidence="1" id="KW-0812">Transmembrane</keyword>
<keyword evidence="2" id="KW-0614">Plasmid</keyword>
<geneLocation type="plasmid" evidence="2">
    <name>unnamed3</name>
</geneLocation>
<name>A0ABT0GCU8_9ACTN</name>
<proteinExistence type="predicted"/>